<dbReference type="AlphaFoldDB" id="A0A1X2HSJ9"/>
<dbReference type="Proteomes" id="UP000242180">
    <property type="component" value="Unassembled WGS sequence"/>
</dbReference>
<protein>
    <submittedName>
        <fullName evidence="1">Uncharacterized protein</fullName>
    </submittedName>
</protein>
<reference evidence="1 2" key="1">
    <citation type="submission" date="2016-07" db="EMBL/GenBank/DDBJ databases">
        <title>Pervasive Adenine N6-methylation of Active Genes in Fungi.</title>
        <authorList>
            <consortium name="DOE Joint Genome Institute"/>
            <person name="Mondo S.J."/>
            <person name="Dannebaum R.O."/>
            <person name="Kuo R.C."/>
            <person name="Labutti K."/>
            <person name="Haridas S."/>
            <person name="Kuo A."/>
            <person name="Salamov A."/>
            <person name="Ahrendt S.R."/>
            <person name="Lipzen A."/>
            <person name="Sullivan W."/>
            <person name="Andreopoulos W.B."/>
            <person name="Clum A."/>
            <person name="Lindquist E."/>
            <person name="Daum C."/>
            <person name="Ramamoorthy G.K."/>
            <person name="Gryganskyi A."/>
            <person name="Culley D."/>
            <person name="Magnuson J.K."/>
            <person name="James T.Y."/>
            <person name="O'Malley M.A."/>
            <person name="Stajich J.E."/>
            <person name="Spatafora J.W."/>
            <person name="Visel A."/>
            <person name="Grigoriev I.V."/>
        </authorList>
    </citation>
    <scope>NUCLEOTIDE SEQUENCE [LARGE SCALE GENOMIC DNA]</scope>
    <source>
        <strain evidence="1 2">NRRL 2496</strain>
    </source>
</reference>
<gene>
    <name evidence="1" type="ORF">BCR43DRAFT_481690</name>
</gene>
<dbReference type="EMBL" id="MCGN01000001">
    <property type="protein sequence ID" value="ORZ02533.1"/>
    <property type="molecule type" value="Genomic_DNA"/>
</dbReference>
<keyword evidence="2" id="KW-1185">Reference proteome</keyword>
<dbReference type="OrthoDB" id="2253360at2759"/>
<evidence type="ECO:0000313" key="2">
    <source>
        <dbReference type="Proteomes" id="UP000242180"/>
    </source>
</evidence>
<sequence length="546" mass="61587">MSKRKFEGESEMEEFVSKKRRPTFGAFMAEYYKDLPKWSASLTHLDAANLFSAWKNRFIKTLTKFEKQSLVLGANAAKFQKEKWTTILATANELTGIELEYKLKGAKLLRGMSSRVYDDASAVAGVESSTPPSTSYDASANKVKQSANIKQSANTTDLERKLHEIVYNCFSGNPISKTEEEVLRAVTSLESDSDCSLALLKLAARHLLKPEKTPLRDAIIKLSLSRIYNLVDTRFLSIYQNNTPQVVWDNIQTEARRMEAREEDYFPVSGMTLFNQVVQEPSAKAMLKRIDKEKYILSKCDKKDTGEYTILLILEQVARNFGRHRHSDSEATSYRRFASLLDILLDETGITMVDGENSPVATKINHGVNNAFFDFKLSQYGRKIDLILRTVENTEICANEFMKETTDDALILMQQSKNLCTNAGLLRHVLYPLDHQLDKTVAIDFIGTTGYIYVLRLVNDDFFIAKPVSPLIYPKEPQNFHLFQDTLKGLFFFKYTLQTTAKSAKKALYQRKASVALPTLNASAPSASTAATRTSTSLSSPLIYTS</sequence>
<organism evidence="1 2">
    <name type="scientific">Syncephalastrum racemosum</name>
    <name type="common">Filamentous fungus</name>
    <dbReference type="NCBI Taxonomy" id="13706"/>
    <lineage>
        <taxon>Eukaryota</taxon>
        <taxon>Fungi</taxon>
        <taxon>Fungi incertae sedis</taxon>
        <taxon>Mucoromycota</taxon>
        <taxon>Mucoromycotina</taxon>
        <taxon>Mucoromycetes</taxon>
        <taxon>Mucorales</taxon>
        <taxon>Syncephalastraceae</taxon>
        <taxon>Syncephalastrum</taxon>
    </lineage>
</organism>
<evidence type="ECO:0000313" key="1">
    <source>
        <dbReference type="EMBL" id="ORZ02533.1"/>
    </source>
</evidence>
<comment type="caution">
    <text evidence="1">The sequence shown here is derived from an EMBL/GenBank/DDBJ whole genome shotgun (WGS) entry which is preliminary data.</text>
</comment>
<proteinExistence type="predicted"/>
<dbReference type="InParanoid" id="A0A1X2HSJ9"/>
<name>A0A1X2HSJ9_SYNRA</name>
<accession>A0A1X2HSJ9</accession>